<protein>
    <submittedName>
        <fullName evidence="1">Uncharacterized protein</fullName>
    </submittedName>
</protein>
<keyword evidence="2" id="KW-1185">Reference proteome</keyword>
<gene>
    <name evidence="1" type="ORF">CEPIT_LOCUS28077</name>
</gene>
<sequence length="112" mass="12816">MSRSLHEMFASKHRRVECESSQLFSAIIDITRMQSRPGLSLLTCRRLSKNSLILLIISEELESQLDPTRLIVVLTTEEMFVIPHFLPRRYGVRSKVRARGAEISSRGSLFPS</sequence>
<organism evidence="1 2">
    <name type="scientific">Cuscuta epithymum</name>
    <dbReference type="NCBI Taxonomy" id="186058"/>
    <lineage>
        <taxon>Eukaryota</taxon>
        <taxon>Viridiplantae</taxon>
        <taxon>Streptophyta</taxon>
        <taxon>Embryophyta</taxon>
        <taxon>Tracheophyta</taxon>
        <taxon>Spermatophyta</taxon>
        <taxon>Magnoliopsida</taxon>
        <taxon>eudicotyledons</taxon>
        <taxon>Gunneridae</taxon>
        <taxon>Pentapetalae</taxon>
        <taxon>asterids</taxon>
        <taxon>lamiids</taxon>
        <taxon>Solanales</taxon>
        <taxon>Convolvulaceae</taxon>
        <taxon>Cuscuteae</taxon>
        <taxon>Cuscuta</taxon>
        <taxon>Cuscuta subgen. Cuscuta</taxon>
    </lineage>
</organism>
<dbReference type="Proteomes" id="UP001152523">
    <property type="component" value="Unassembled WGS sequence"/>
</dbReference>
<dbReference type="EMBL" id="CAMAPF010000945">
    <property type="protein sequence ID" value="CAH9127135.1"/>
    <property type="molecule type" value="Genomic_DNA"/>
</dbReference>
<proteinExistence type="predicted"/>
<reference evidence="1" key="1">
    <citation type="submission" date="2022-07" db="EMBL/GenBank/DDBJ databases">
        <authorList>
            <person name="Macas J."/>
            <person name="Novak P."/>
            <person name="Neumann P."/>
        </authorList>
    </citation>
    <scope>NUCLEOTIDE SEQUENCE</scope>
</reference>
<name>A0AAV0EV72_9ASTE</name>
<accession>A0AAV0EV72</accession>
<evidence type="ECO:0000313" key="1">
    <source>
        <dbReference type="EMBL" id="CAH9127135.1"/>
    </source>
</evidence>
<dbReference type="AlphaFoldDB" id="A0AAV0EV72"/>
<comment type="caution">
    <text evidence="1">The sequence shown here is derived from an EMBL/GenBank/DDBJ whole genome shotgun (WGS) entry which is preliminary data.</text>
</comment>
<evidence type="ECO:0000313" key="2">
    <source>
        <dbReference type="Proteomes" id="UP001152523"/>
    </source>
</evidence>